<dbReference type="Pfam" id="PF21205">
    <property type="entry name" value="Rep3_C"/>
    <property type="match status" value="1"/>
</dbReference>
<dbReference type="SUPFAM" id="SSF46785">
    <property type="entry name" value="Winged helix' DNA-binding domain"/>
    <property type="match status" value="2"/>
</dbReference>
<dbReference type="InterPro" id="IPR036390">
    <property type="entry name" value="WH_DNA-bd_sf"/>
</dbReference>
<dbReference type="RefSeq" id="WP_172772863.1">
    <property type="nucleotide sequence ID" value="NZ_JABDSH010000021.1"/>
</dbReference>
<organism evidence="3 4">
    <name type="scientific">Phocaeicola vulgatus</name>
    <name type="common">Bacteroides vulgatus</name>
    <dbReference type="NCBI Taxonomy" id="821"/>
    <lineage>
        <taxon>Bacteria</taxon>
        <taxon>Pseudomonadati</taxon>
        <taxon>Bacteroidota</taxon>
        <taxon>Bacteroidia</taxon>
        <taxon>Bacteroidales</taxon>
        <taxon>Bacteroidaceae</taxon>
        <taxon>Phocaeicola</taxon>
    </lineage>
</organism>
<reference evidence="3 4" key="1">
    <citation type="submission" date="2020-04" db="EMBL/GenBank/DDBJ databases">
        <title>A novel gut-associated lysogenic phage, Bacteroides phage BV01, alters the host transcriptome and bile acid metabolism in Bacteroides vulgatus.</title>
        <authorList>
            <person name="Campbell D.E."/>
            <person name="Ly L."/>
            <person name="Ridlon J.M."/>
            <person name="Hsiao A."/>
            <person name="Degnan P.H."/>
        </authorList>
    </citation>
    <scope>NUCLEOTIDE SEQUENCE [LARGE SCALE GENOMIC DNA]</scope>
    <source>
        <strain evidence="3 4">VPI-4506</strain>
    </source>
</reference>
<dbReference type="AlphaFoldDB" id="A0ABD6L0Y1"/>
<dbReference type="Gene3D" id="1.10.10.10">
    <property type="entry name" value="Winged helix-like DNA-binding domain superfamily/Winged helix DNA-binding domain"/>
    <property type="match status" value="2"/>
</dbReference>
<evidence type="ECO:0000313" key="4">
    <source>
        <dbReference type="Proteomes" id="UP000555193"/>
    </source>
</evidence>
<accession>A0ABD6L0Y1</accession>
<dbReference type="InterPro" id="IPR036388">
    <property type="entry name" value="WH-like_DNA-bd_sf"/>
</dbReference>
<comment type="similarity">
    <text evidence="1">Belongs to the initiator RepB protein family.</text>
</comment>
<evidence type="ECO:0000313" key="3">
    <source>
        <dbReference type="EMBL" id="NMW34649.1"/>
    </source>
</evidence>
<evidence type="ECO:0000259" key="2">
    <source>
        <dbReference type="Pfam" id="PF01051"/>
    </source>
</evidence>
<gene>
    <name evidence="3" type="ORF">HKQ54_00380</name>
</gene>
<dbReference type="Pfam" id="PF01051">
    <property type="entry name" value="Rep3_N"/>
    <property type="match status" value="1"/>
</dbReference>
<sequence>MARPLKVENQMMQQSNYFTTARYDYTAQEKRILYRVAEKAYEYRMANKEWFEQHDGEFVANEHVSFTMPITKFMNKEQLENSGGEQYEQVVEAFKSLVDKRISFRGKGCFSFGGILNYADQNKGEGTISFMVHKFVWQSALDFTKGFTKLDLVVAMELKSAYSMRFFEFAKQWSDRMHCVITVEEFREMFRCQDKYPAIYDIKRYIIDNAKEELDRVAPMSFDYECNKEGREIKSFTFHFYEINKNKREEETRKELLSKYPQAVIRPEIKQWLRDKMGFNQAQLRSNVKLIDELQRAFQNDTVPELEETFQYIAKQGFRPQENVGWFIQNLKKKVENTKL</sequence>
<dbReference type="Proteomes" id="UP000555193">
    <property type="component" value="Unassembled WGS sequence"/>
</dbReference>
<name>A0ABD6L0Y1_PHOVU</name>
<feature type="domain" description="Initiator Rep protein WH1" evidence="2">
    <location>
        <begin position="12"/>
        <end position="170"/>
    </location>
</feature>
<dbReference type="EMBL" id="JABDSH010000021">
    <property type="protein sequence ID" value="NMW34649.1"/>
    <property type="molecule type" value="Genomic_DNA"/>
</dbReference>
<proteinExistence type="inferred from homology"/>
<evidence type="ECO:0000256" key="1">
    <source>
        <dbReference type="ARBA" id="ARBA00038283"/>
    </source>
</evidence>
<protein>
    <submittedName>
        <fullName evidence="3">Replication initiation protein</fullName>
    </submittedName>
</protein>
<comment type="caution">
    <text evidence="3">The sequence shown here is derived from an EMBL/GenBank/DDBJ whole genome shotgun (WGS) entry which is preliminary data.</text>
</comment>
<dbReference type="InterPro" id="IPR000525">
    <property type="entry name" value="Initiator_Rep_WH1"/>
</dbReference>